<comment type="caution">
    <text evidence="1">The sequence shown here is derived from an EMBL/GenBank/DDBJ whole genome shotgun (WGS) entry which is preliminary data.</text>
</comment>
<reference evidence="1" key="1">
    <citation type="journal article" date="2021" name="New Phytol.">
        <title>Evolutionary innovations through gain and loss of genes in the ectomycorrhizal Boletales.</title>
        <authorList>
            <person name="Wu G."/>
            <person name="Miyauchi S."/>
            <person name="Morin E."/>
            <person name="Kuo A."/>
            <person name="Drula E."/>
            <person name="Varga T."/>
            <person name="Kohler A."/>
            <person name="Feng B."/>
            <person name="Cao Y."/>
            <person name="Lipzen A."/>
            <person name="Daum C."/>
            <person name="Hundley H."/>
            <person name="Pangilinan J."/>
            <person name="Johnson J."/>
            <person name="Barry K."/>
            <person name="LaButti K."/>
            <person name="Ng V."/>
            <person name="Ahrendt S."/>
            <person name="Min B."/>
            <person name="Choi I.G."/>
            <person name="Park H."/>
            <person name="Plett J.M."/>
            <person name="Magnuson J."/>
            <person name="Spatafora J.W."/>
            <person name="Nagy L.G."/>
            <person name="Henrissat B."/>
            <person name="Grigoriev I.V."/>
            <person name="Yang Z.L."/>
            <person name="Xu J."/>
            <person name="Martin F.M."/>
        </authorList>
    </citation>
    <scope>NUCLEOTIDE SEQUENCE</scope>
    <source>
        <strain evidence="1">KUC20120723A-06</strain>
    </source>
</reference>
<sequence>MSTEFADDASAQLNDVIDRLQTPVVDLPALLSLLCRPLDCIGLLPPQFRRYNLDPISGRALNATKYIPRLQRCLLENVLPTWEPVLAEEGLSSLVLQYFCPDAFTFASAAAGDIAILAYSTVLSLPLKSYSIHLLVRLSKEYPIDRLHDAVFSERQSSARHSVSWDECLRNVFAVPGKVANAFGGKDVPLELEHRVYFDNVSLRCEYLLYSLSSSAFEGPPSSLTSLLTKLANHGVFPSSFPLPPSQPSFYRVTLPVIRERLEEDRSKRYSTLWSSVVGSLPSIIIQQTILTSLFSSLAQPPSSVMDASAQGRGSIAREAALLLGILGPLRPDTEIWDSALAVMATRDWNEAHARIFVCWASGGKSHSIDLEALNDLLARVLDVWSAPDHVKYSLLSRHHYLTSMLLLIVSYFPLPSEQVTLLALSPSFISAIGLYISHLDNGVRRCGMLTAEMVAQRAGKQLDFGDWEGNDESRSWARDVRQLCAGRDVDADISVKDGAMVDGPPSEEHVGEIQTPGVLRQKSVPGPPKSSSSIKVQGGYDSDDSLTGYASPSSSRSASPTPSELDELEKDPTLRVGVKKIARPVYLTQLGEMVRSTAGLKSGDDNQEADKIEMALNVGEELIRRKRDYGTELAENASNLVYGFIGLQNNYDIEGFDIKRQRIVTALVTCCPRSAAPSLIEEFFKNQYSTEQRYVILNALALGARELASLPVLSASQQPLDSSRTTFPSKKLPPALHRKYLTAGSQDTDNVQYLLDDITRGAIDRGQEATANKVPEIMRERQLRVRRPVKVTELSAGASRTVITNQIQQPRSVTFTDVAAEFFIAPFINRFWLFLRDEQTREERTAHREILHQYRGAGTGLILNPVVLAHFLRALAILVHAGQNAPQWLYLVAPDALELAVTLGTRPISMIDDDTGEGAMSQGDSKGKEASVLTCALELALIILDGCLELDEGRSLGLEHTALLLGVGEWAGQVFSRLERGALVEGGGGTHEVKLRRAAAGVLLKADEFSSKWRRSMVDIR</sequence>
<organism evidence="1 2">
    <name type="scientific">Leucogyrophana mollusca</name>
    <dbReference type="NCBI Taxonomy" id="85980"/>
    <lineage>
        <taxon>Eukaryota</taxon>
        <taxon>Fungi</taxon>
        <taxon>Dikarya</taxon>
        <taxon>Basidiomycota</taxon>
        <taxon>Agaricomycotina</taxon>
        <taxon>Agaricomycetes</taxon>
        <taxon>Agaricomycetidae</taxon>
        <taxon>Boletales</taxon>
        <taxon>Boletales incertae sedis</taxon>
        <taxon>Leucogyrophana</taxon>
    </lineage>
</organism>
<evidence type="ECO:0000313" key="1">
    <source>
        <dbReference type="EMBL" id="KAH7930867.1"/>
    </source>
</evidence>
<dbReference type="EMBL" id="MU266329">
    <property type="protein sequence ID" value="KAH7930867.1"/>
    <property type="molecule type" value="Genomic_DNA"/>
</dbReference>
<evidence type="ECO:0000313" key="2">
    <source>
        <dbReference type="Proteomes" id="UP000790709"/>
    </source>
</evidence>
<protein>
    <submittedName>
        <fullName evidence="1">Uncharacterized protein</fullName>
    </submittedName>
</protein>
<keyword evidence="2" id="KW-1185">Reference proteome</keyword>
<dbReference type="Proteomes" id="UP000790709">
    <property type="component" value="Unassembled WGS sequence"/>
</dbReference>
<name>A0ACB8BZC7_9AGAM</name>
<gene>
    <name evidence="1" type="ORF">BV22DRAFT_1124623</name>
</gene>
<accession>A0ACB8BZC7</accession>
<proteinExistence type="predicted"/>